<proteinExistence type="predicted"/>
<dbReference type="EMBL" id="NTKD01000053">
    <property type="protein sequence ID" value="PDH37093.1"/>
    <property type="molecule type" value="Genomic_DNA"/>
</dbReference>
<gene>
    <name evidence="1" type="ORF">CNE99_08595</name>
</gene>
<dbReference type="AlphaFoldDB" id="A0A2A5WLC0"/>
<dbReference type="Proteomes" id="UP000219327">
    <property type="component" value="Unassembled WGS sequence"/>
</dbReference>
<reference evidence="1 2" key="1">
    <citation type="submission" date="2017-08" db="EMBL/GenBank/DDBJ databases">
        <title>Fine stratification of microbial communities through a metagenomic profile of the photic zone.</title>
        <authorList>
            <person name="Haro-Moreno J.M."/>
            <person name="Lopez-Perez M."/>
            <person name="De La Torre J."/>
            <person name="Picazo A."/>
            <person name="Camacho A."/>
            <person name="Rodriguez-Valera F."/>
        </authorList>
    </citation>
    <scope>NUCLEOTIDE SEQUENCE [LARGE SCALE GENOMIC DNA]</scope>
    <source>
        <strain evidence="1">MED-G24</strain>
    </source>
</reference>
<evidence type="ECO:0000313" key="2">
    <source>
        <dbReference type="Proteomes" id="UP000219327"/>
    </source>
</evidence>
<protein>
    <submittedName>
        <fullName evidence="1">Uncharacterized protein</fullName>
    </submittedName>
</protein>
<comment type="caution">
    <text evidence="1">The sequence shown here is derived from an EMBL/GenBank/DDBJ whole genome shotgun (WGS) entry which is preliminary data.</text>
</comment>
<name>A0A2A5WLC0_9GAMM</name>
<organism evidence="1 2">
    <name type="scientific">OM182 bacterium MED-G24</name>
    <dbReference type="NCBI Taxonomy" id="1986255"/>
    <lineage>
        <taxon>Bacteria</taxon>
        <taxon>Pseudomonadati</taxon>
        <taxon>Pseudomonadota</taxon>
        <taxon>Gammaproteobacteria</taxon>
        <taxon>OMG group</taxon>
        <taxon>OM182 clade</taxon>
    </lineage>
</organism>
<evidence type="ECO:0000313" key="1">
    <source>
        <dbReference type="EMBL" id="PDH37093.1"/>
    </source>
</evidence>
<sequence length="128" mass="13824">MVFIADGSALARALAFVAILHASVLAGHLVPNRDSMTDQLLCLDGLFSKAQRADIQYVGGQLEIPQRLIQQLVACIFCLDSLDGGPISVLPDTGWHPRVVHAQSPVHFMPGLHEIRASARDPPGQQHT</sequence>
<accession>A0A2A5WLC0</accession>